<keyword evidence="3" id="KW-0804">Transcription</keyword>
<dbReference type="CDD" id="cd06267">
    <property type="entry name" value="PBP1_LacI_sugar_binding-like"/>
    <property type="match status" value="1"/>
</dbReference>
<dbReference type="InterPro" id="IPR001761">
    <property type="entry name" value="Peripla_BP/Lac1_sug-bd_dom"/>
</dbReference>
<evidence type="ECO:0000256" key="3">
    <source>
        <dbReference type="ARBA" id="ARBA00023163"/>
    </source>
</evidence>
<evidence type="ECO:0000259" key="5">
    <source>
        <dbReference type="PROSITE" id="PS50943"/>
    </source>
</evidence>
<reference evidence="6" key="1">
    <citation type="submission" date="2021-01" db="EMBL/GenBank/DDBJ databases">
        <title>Marivirga sp. nov., isolated from intertidal surface sediments.</title>
        <authorList>
            <person name="Zhang M."/>
        </authorList>
    </citation>
    <scope>NUCLEOTIDE SEQUENCE</scope>
    <source>
        <strain evidence="6">SM1354</strain>
    </source>
</reference>
<dbReference type="PROSITE" id="PS50932">
    <property type="entry name" value="HTH_LACI_2"/>
    <property type="match status" value="1"/>
</dbReference>
<feature type="domain" description="HTH lacI-type" evidence="4">
    <location>
        <begin position="31"/>
        <end position="85"/>
    </location>
</feature>
<evidence type="ECO:0000259" key="4">
    <source>
        <dbReference type="PROSITE" id="PS50932"/>
    </source>
</evidence>
<dbReference type="EMBL" id="JAERQG010000002">
    <property type="protein sequence ID" value="MBL0765574.1"/>
    <property type="molecule type" value="Genomic_DNA"/>
</dbReference>
<dbReference type="InterPro" id="IPR000843">
    <property type="entry name" value="HTH_LacI"/>
</dbReference>
<keyword evidence="1" id="KW-0805">Transcription regulation</keyword>
<protein>
    <submittedName>
        <fullName evidence="6">LacI family DNA-binding transcriptional regulator</fullName>
    </submittedName>
</protein>
<keyword evidence="7" id="KW-1185">Reference proteome</keyword>
<dbReference type="InterPro" id="IPR010982">
    <property type="entry name" value="Lambda_DNA-bd_dom_sf"/>
</dbReference>
<keyword evidence="2 6" id="KW-0238">DNA-binding</keyword>
<dbReference type="Pfam" id="PF00532">
    <property type="entry name" value="Peripla_BP_1"/>
    <property type="match status" value="1"/>
</dbReference>
<evidence type="ECO:0000313" key="6">
    <source>
        <dbReference type="EMBL" id="MBL0765574.1"/>
    </source>
</evidence>
<accession>A0A937DK38</accession>
<feature type="domain" description="HTH cro/C1-type" evidence="5">
    <location>
        <begin position="30"/>
        <end position="75"/>
    </location>
</feature>
<dbReference type="SMART" id="SM00354">
    <property type="entry name" value="HTH_LACI"/>
    <property type="match status" value="1"/>
</dbReference>
<dbReference type="GO" id="GO:0000976">
    <property type="term" value="F:transcription cis-regulatory region binding"/>
    <property type="evidence" value="ECO:0007669"/>
    <property type="project" value="TreeGrafter"/>
</dbReference>
<dbReference type="PANTHER" id="PTHR30146:SF109">
    <property type="entry name" value="HTH-TYPE TRANSCRIPTIONAL REGULATOR GALS"/>
    <property type="match status" value="1"/>
</dbReference>
<dbReference type="PANTHER" id="PTHR30146">
    <property type="entry name" value="LACI-RELATED TRANSCRIPTIONAL REPRESSOR"/>
    <property type="match status" value="1"/>
</dbReference>
<sequence length="372" mass="41519">MLIFSFVRRLLKSIVIFRLINSLKEMKKGNITIKDLARELNVSPSTISRALKDHPDISPETKKAVKELSEKLNYQPNSVALSLRQSKTNTIGVIIPEIAHFFFSAVISGIEDIAHNAGYHVIITQSNESIDREMMNTKALFNSRVDGILISISRETNQFNHLQQLIDAGTPVVFFDRVVESINACKVIVNDEQGAYEATTHLIEQGYYRIAHLAGPQNLTISNNRLNGFKAALADNKYMIDDNLIKICGLGTYEEAEAITNELLDYRFPPDAIFANNDVAAYGAMTAIKKRGMKIPEDIAIVGFSNWRFSSLIQPALSSVTQPGFKMGQEATRLLMKQINLGKDEEAITETISLKTNLVVRESSLKRPSEQV</sequence>
<comment type="caution">
    <text evidence="6">The sequence shown here is derived from an EMBL/GenBank/DDBJ whole genome shotgun (WGS) entry which is preliminary data.</text>
</comment>
<dbReference type="RefSeq" id="WP_201920472.1">
    <property type="nucleotide sequence ID" value="NZ_JAERQG010000002.1"/>
</dbReference>
<evidence type="ECO:0000256" key="1">
    <source>
        <dbReference type="ARBA" id="ARBA00023015"/>
    </source>
</evidence>
<dbReference type="SUPFAM" id="SSF47413">
    <property type="entry name" value="lambda repressor-like DNA-binding domains"/>
    <property type="match status" value="1"/>
</dbReference>
<dbReference type="CDD" id="cd01392">
    <property type="entry name" value="HTH_LacI"/>
    <property type="match status" value="1"/>
</dbReference>
<dbReference type="Gene3D" id="3.40.50.2300">
    <property type="match status" value="2"/>
</dbReference>
<dbReference type="InterPro" id="IPR001387">
    <property type="entry name" value="Cro/C1-type_HTH"/>
</dbReference>
<dbReference type="InterPro" id="IPR028082">
    <property type="entry name" value="Peripla_BP_I"/>
</dbReference>
<evidence type="ECO:0000256" key="2">
    <source>
        <dbReference type="ARBA" id="ARBA00023125"/>
    </source>
</evidence>
<gene>
    <name evidence="6" type="ORF">JKP34_09945</name>
</gene>
<name>A0A937DK38_9BACT</name>
<organism evidence="6 7">
    <name type="scientific">Marivirga atlantica</name>
    <dbReference type="NCBI Taxonomy" id="1548457"/>
    <lineage>
        <taxon>Bacteria</taxon>
        <taxon>Pseudomonadati</taxon>
        <taxon>Bacteroidota</taxon>
        <taxon>Cytophagia</taxon>
        <taxon>Cytophagales</taxon>
        <taxon>Marivirgaceae</taxon>
        <taxon>Marivirga</taxon>
    </lineage>
</organism>
<dbReference type="SUPFAM" id="SSF53822">
    <property type="entry name" value="Periplasmic binding protein-like I"/>
    <property type="match status" value="1"/>
</dbReference>
<dbReference type="AlphaFoldDB" id="A0A937DK38"/>
<dbReference type="Pfam" id="PF00356">
    <property type="entry name" value="LacI"/>
    <property type="match status" value="1"/>
</dbReference>
<evidence type="ECO:0000313" key="7">
    <source>
        <dbReference type="Proteomes" id="UP000642920"/>
    </source>
</evidence>
<dbReference type="PROSITE" id="PS50943">
    <property type="entry name" value="HTH_CROC1"/>
    <property type="match status" value="1"/>
</dbReference>
<dbReference type="Gene3D" id="1.10.260.40">
    <property type="entry name" value="lambda repressor-like DNA-binding domains"/>
    <property type="match status" value="1"/>
</dbReference>
<dbReference type="GO" id="GO:0003700">
    <property type="term" value="F:DNA-binding transcription factor activity"/>
    <property type="evidence" value="ECO:0007669"/>
    <property type="project" value="TreeGrafter"/>
</dbReference>
<proteinExistence type="predicted"/>
<dbReference type="Proteomes" id="UP000642920">
    <property type="component" value="Unassembled WGS sequence"/>
</dbReference>